<organism evidence="3 4">
    <name type="scientific">Nitrosovibrio tenuis</name>
    <dbReference type="NCBI Taxonomy" id="1233"/>
    <lineage>
        <taxon>Bacteria</taxon>
        <taxon>Pseudomonadati</taxon>
        <taxon>Pseudomonadota</taxon>
        <taxon>Betaproteobacteria</taxon>
        <taxon>Nitrosomonadales</taxon>
        <taxon>Nitrosomonadaceae</taxon>
        <taxon>Nitrosovibrio</taxon>
    </lineage>
</organism>
<dbReference type="AlphaFoldDB" id="A0A1H7IXG8"/>
<dbReference type="PANTHER" id="PTHR35585:SF1">
    <property type="entry name" value="HHE DOMAIN PROTEIN (AFU_ORTHOLOGUE AFUA_4G00730)"/>
    <property type="match status" value="1"/>
</dbReference>
<protein>
    <submittedName>
        <fullName evidence="3">Hemerythrin HHE cation binding domain-containing protein</fullName>
    </submittedName>
</protein>
<evidence type="ECO:0000259" key="2">
    <source>
        <dbReference type="Pfam" id="PF01814"/>
    </source>
</evidence>
<feature type="region of interest" description="Disordered" evidence="1">
    <location>
        <begin position="1"/>
        <end position="23"/>
    </location>
</feature>
<proteinExistence type="predicted"/>
<evidence type="ECO:0000256" key="1">
    <source>
        <dbReference type="SAM" id="MobiDB-lite"/>
    </source>
</evidence>
<dbReference type="OrthoDB" id="5512987at2"/>
<dbReference type="EMBL" id="FOBH01000002">
    <property type="protein sequence ID" value="SEK67086.1"/>
    <property type="molecule type" value="Genomic_DNA"/>
</dbReference>
<reference evidence="3 4" key="1">
    <citation type="submission" date="2016-10" db="EMBL/GenBank/DDBJ databases">
        <authorList>
            <person name="de Groot N.N."/>
        </authorList>
    </citation>
    <scope>NUCLEOTIDE SEQUENCE [LARGE SCALE GENOMIC DNA]</scope>
    <source>
        <strain evidence="3 4">Nv1</strain>
    </source>
</reference>
<accession>A0A1H7IXG8</accession>
<dbReference type="InterPro" id="IPR012312">
    <property type="entry name" value="Hemerythrin-like"/>
</dbReference>
<evidence type="ECO:0000313" key="3">
    <source>
        <dbReference type="EMBL" id="SEK67086.1"/>
    </source>
</evidence>
<dbReference type="RefSeq" id="WP_090827444.1">
    <property type="nucleotide sequence ID" value="NZ_FOBH01000002.1"/>
</dbReference>
<feature type="compositionally biased region" description="Low complexity" evidence="1">
    <location>
        <begin position="1"/>
        <end position="16"/>
    </location>
</feature>
<keyword evidence="4" id="KW-1185">Reference proteome</keyword>
<feature type="domain" description="Hemerythrin-like" evidence="2">
    <location>
        <begin position="25"/>
        <end position="144"/>
    </location>
</feature>
<dbReference type="PANTHER" id="PTHR35585">
    <property type="entry name" value="HHE DOMAIN PROTEIN (AFU_ORTHOLOGUE AFUA_4G00730)"/>
    <property type="match status" value="1"/>
</dbReference>
<gene>
    <name evidence="3" type="ORF">SAMN05216387_102328</name>
</gene>
<sequence length="168" mass="18958">MATTGSTTGKTTTRSTTTRKAKKDAIKLLTDDHNKVKKLFKEFEKLSKKDDETGKEELAIQICKELSVHAQLEEEIFYPAVRAAIDDDDLMNEAMVEHASAKDLIAQIQSMAVTDPMYDAVVTVLGEYVNHHIEEEQNEMFPKVQKSDMNLEELGLEIAERKEALVED</sequence>
<dbReference type="Gene3D" id="1.20.120.520">
    <property type="entry name" value="nmb1532 protein domain like"/>
    <property type="match status" value="1"/>
</dbReference>
<dbReference type="CDD" id="cd12108">
    <property type="entry name" value="Hr-like"/>
    <property type="match status" value="1"/>
</dbReference>
<name>A0A1H7IXG8_9PROT</name>
<evidence type="ECO:0000313" key="4">
    <source>
        <dbReference type="Proteomes" id="UP000198620"/>
    </source>
</evidence>
<dbReference type="Pfam" id="PF01814">
    <property type="entry name" value="Hemerythrin"/>
    <property type="match status" value="1"/>
</dbReference>
<dbReference type="Proteomes" id="UP000198620">
    <property type="component" value="Unassembled WGS sequence"/>
</dbReference>